<gene>
    <name evidence="1" type="ORF">LCGC14_0683540</name>
</gene>
<dbReference type="EMBL" id="LAZR01001393">
    <property type="protein sequence ID" value="KKN45368.1"/>
    <property type="molecule type" value="Genomic_DNA"/>
</dbReference>
<protein>
    <submittedName>
        <fullName evidence="1">Uncharacterized protein</fullName>
    </submittedName>
</protein>
<sequence>MAEEGRGFIKKFLGTNSNLDAVLKGKVKNAHLYGLEPGSRDKLRKRVQLNVGRLKKPQRFI</sequence>
<comment type="caution">
    <text evidence="1">The sequence shown here is derived from an EMBL/GenBank/DDBJ whole genome shotgun (WGS) entry which is preliminary data.</text>
</comment>
<name>A0A0F9TVI6_9ZZZZ</name>
<evidence type="ECO:0000313" key="1">
    <source>
        <dbReference type="EMBL" id="KKN45368.1"/>
    </source>
</evidence>
<dbReference type="AlphaFoldDB" id="A0A0F9TVI6"/>
<reference evidence="1" key="1">
    <citation type="journal article" date="2015" name="Nature">
        <title>Complex archaea that bridge the gap between prokaryotes and eukaryotes.</title>
        <authorList>
            <person name="Spang A."/>
            <person name="Saw J.H."/>
            <person name="Jorgensen S.L."/>
            <person name="Zaremba-Niedzwiedzka K."/>
            <person name="Martijn J."/>
            <person name="Lind A.E."/>
            <person name="van Eijk R."/>
            <person name="Schleper C."/>
            <person name="Guy L."/>
            <person name="Ettema T.J."/>
        </authorList>
    </citation>
    <scope>NUCLEOTIDE SEQUENCE</scope>
</reference>
<proteinExistence type="predicted"/>
<organism evidence="1">
    <name type="scientific">marine sediment metagenome</name>
    <dbReference type="NCBI Taxonomy" id="412755"/>
    <lineage>
        <taxon>unclassified sequences</taxon>
        <taxon>metagenomes</taxon>
        <taxon>ecological metagenomes</taxon>
    </lineage>
</organism>
<accession>A0A0F9TVI6</accession>